<accession>A0ABP2MNQ8</accession>
<dbReference type="Pfam" id="PF03413">
    <property type="entry name" value="PepSY"/>
    <property type="match status" value="1"/>
</dbReference>
<gene>
    <name evidence="3" type="ORF">HMPREF9432_01544</name>
</gene>
<dbReference type="RefSeq" id="WP_006696766.1">
    <property type="nucleotide sequence ID" value="NZ_JH376860.1"/>
</dbReference>
<sequence>MEMQNVKNQVKSVFTPARLKKAAAFAVLVGIVSAGGAYYHHQQAEARSAQEKEARSAMIAAQASQRNVVLIDEAHVRAIAAEAIGKSESELNFRTVQLTMKDHDDRDGKRGRRHEKGKDCREHREERREHDRDDRNGMMPLPPAQNAPANGPAAQGTPAPAPMEGAAQPAAAPAPMTAQPDFHPVYKVKCFAGNVEYKLRIDAVTGTVLSSKVDVDDDIF</sequence>
<feature type="compositionally biased region" description="Low complexity" evidence="1">
    <location>
        <begin position="146"/>
        <end position="167"/>
    </location>
</feature>
<keyword evidence="4" id="KW-1185">Reference proteome</keyword>
<feature type="region of interest" description="Disordered" evidence="1">
    <location>
        <begin position="102"/>
        <end position="167"/>
    </location>
</feature>
<organism evidence="3 4">
    <name type="scientific">Selenomonas noxia F0398</name>
    <dbReference type="NCBI Taxonomy" id="702437"/>
    <lineage>
        <taxon>Bacteria</taxon>
        <taxon>Bacillati</taxon>
        <taxon>Bacillota</taxon>
        <taxon>Negativicutes</taxon>
        <taxon>Selenomonadales</taxon>
        <taxon>Selenomonadaceae</taxon>
        <taxon>Selenomonas</taxon>
    </lineage>
</organism>
<dbReference type="Proteomes" id="UP000003175">
    <property type="component" value="Unassembled WGS sequence"/>
</dbReference>
<dbReference type="EMBL" id="ADGH01000016">
    <property type="protein sequence ID" value="EHG23870.1"/>
    <property type="molecule type" value="Genomic_DNA"/>
</dbReference>
<dbReference type="Gene3D" id="3.10.450.40">
    <property type="match status" value="1"/>
</dbReference>
<feature type="compositionally biased region" description="Basic and acidic residues" evidence="1">
    <location>
        <begin position="116"/>
        <end position="136"/>
    </location>
</feature>
<dbReference type="InterPro" id="IPR025711">
    <property type="entry name" value="PepSY"/>
</dbReference>
<evidence type="ECO:0000259" key="2">
    <source>
        <dbReference type="Pfam" id="PF03413"/>
    </source>
</evidence>
<name>A0ABP2MNQ8_9FIRM</name>
<evidence type="ECO:0000313" key="4">
    <source>
        <dbReference type="Proteomes" id="UP000003175"/>
    </source>
</evidence>
<reference evidence="3 4" key="1">
    <citation type="submission" date="2011-08" db="EMBL/GenBank/DDBJ databases">
        <title>The Genome Sequence of Selenomonas noxia F0398.</title>
        <authorList>
            <consortium name="The Broad Institute Genome Sequencing Platform"/>
            <person name="Earl A."/>
            <person name="Ward D."/>
            <person name="Feldgarden M."/>
            <person name="Gevers D."/>
            <person name="Izard J."/>
            <person name="Ganesan A."/>
            <person name="Blanton J.M."/>
            <person name="Baranova O.V."/>
            <person name="Tanner A.C."/>
            <person name="Dewhirst F.E."/>
            <person name="Young S.K."/>
            <person name="Zeng Q."/>
            <person name="Gargeya S."/>
            <person name="Fitzgerald M."/>
            <person name="Haas B."/>
            <person name="Abouelleil A."/>
            <person name="Alvarado L."/>
            <person name="Arachchi H.M."/>
            <person name="Berlin A."/>
            <person name="Brown A."/>
            <person name="Chapman S.B."/>
            <person name="Chen Z."/>
            <person name="Dunbar C."/>
            <person name="Freedman E."/>
            <person name="Gearin G."/>
            <person name="Gellesch M."/>
            <person name="Goldberg J."/>
            <person name="Griggs A."/>
            <person name="Gujja S."/>
            <person name="Heiman D."/>
            <person name="Howarth C."/>
            <person name="Larson L."/>
            <person name="Lui A."/>
            <person name="MacDonald P.J.P."/>
            <person name="Montmayeur A."/>
            <person name="Murphy C."/>
            <person name="Neiman D."/>
            <person name="Pearson M."/>
            <person name="Priest M."/>
            <person name="Roberts A."/>
            <person name="Saif S."/>
            <person name="Shea T."/>
            <person name="Shenoy N."/>
            <person name="Sisk P."/>
            <person name="Stolte C."/>
            <person name="Sykes S."/>
            <person name="Wortman J."/>
            <person name="Nusbaum C."/>
            <person name="Birren B."/>
        </authorList>
    </citation>
    <scope>NUCLEOTIDE SEQUENCE [LARGE SCALE GENOMIC DNA]</scope>
    <source>
        <strain evidence="3 4">F0398</strain>
    </source>
</reference>
<proteinExistence type="predicted"/>
<feature type="domain" description="PepSY" evidence="2">
    <location>
        <begin position="176"/>
        <end position="211"/>
    </location>
</feature>
<protein>
    <recommendedName>
        <fullName evidence="2">PepSY domain-containing protein</fullName>
    </recommendedName>
</protein>
<evidence type="ECO:0000256" key="1">
    <source>
        <dbReference type="SAM" id="MobiDB-lite"/>
    </source>
</evidence>
<comment type="caution">
    <text evidence="3">The sequence shown here is derived from an EMBL/GenBank/DDBJ whole genome shotgun (WGS) entry which is preliminary data.</text>
</comment>
<evidence type="ECO:0000313" key="3">
    <source>
        <dbReference type="EMBL" id="EHG23870.1"/>
    </source>
</evidence>